<dbReference type="EMBL" id="CP042652">
    <property type="protein sequence ID" value="QKE27848.1"/>
    <property type="molecule type" value="Genomic_DNA"/>
</dbReference>
<dbReference type="InterPro" id="IPR001610">
    <property type="entry name" value="PAC"/>
</dbReference>
<dbReference type="Proteomes" id="UP000503483">
    <property type="component" value="Chromosome"/>
</dbReference>
<evidence type="ECO:0000256" key="6">
    <source>
        <dbReference type="ARBA" id="ARBA00022679"/>
    </source>
</evidence>
<dbReference type="Pfam" id="PF00072">
    <property type="entry name" value="Response_reg"/>
    <property type="match status" value="1"/>
</dbReference>
<dbReference type="InterPro" id="IPR036890">
    <property type="entry name" value="HATPase_C_sf"/>
</dbReference>
<dbReference type="EC" id="2.7.13.3" evidence="3"/>
<name>A0A6M8EGW0_9BACT</name>
<dbReference type="InterPro" id="IPR004358">
    <property type="entry name" value="Sig_transdc_His_kin-like_C"/>
</dbReference>
<comment type="subunit">
    <text evidence="14">At low DSF concentrations, interacts with RpfF.</text>
</comment>
<evidence type="ECO:0000256" key="2">
    <source>
        <dbReference type="ARBA" id="ARBA00004651"/>
    </source>
</evidence>
<evidence type="ECO:0000256" key="13">
    <source>
        <dbReference type="ARBA" id="ARBA00023136"/>
    </source>
</evidence>
<dbReference type="CDD" id="cd00088">
    <property type="entry name" value="HPT"/>
    <property type="match status" value="1"/>
</dbReference>
<dbReference type="SUPFAM" id="SSF55785">
    <property type="entry name" value="PYP-like sensor domain (PAS domain)"/>
    <property type="match status" value="1"/>
</dbReference>
<evidence type="ECO:0000256" key="5">
    <source>
        <dbReference type="ARBA" id="ARBA00022553"/>
    </source>
</evidence>
<evidence type="ECO:0000256" key="11">
    <source>
        <dbReference type="ARBA" id="ARBA00022989"/>
    </source>
</evidence>
<evidence type="ECO:0000259" key="21">
    <source>
        <dbReference type="PROSITE" id="PS50112"/>
    </source>
</evidence>
<dbReference type="SMART" id="SM00448">
    <property type="entry name" value="REC"/>
    <property type="match status" value="1"/>
</dbReference>
<keyword evidence="11 18" id="KW-1133">Transmembrane helix</keyword>
<feature type="domain" description="HPt" evidence="23">
    <location>
        <begin position="907"/>
        <end position="997"/>
    </location>
</feature>
<dbReference type="CDD" id="cd17546">
    <property type="entry name" value="REC_hyHK_CKI1_RcsC-like"/>
    <property type="match status" value="1"/>
</dbReference>
<proteinExistence type="predicted"/>
<dbReference type="Pfam" id="PF00512">
    <property type="entry name" value="HisKA"/>
    <property type="match status" value="1"/>
</dbReference>
<protein>
    <recommendedName>
        <fullName evidence="15">Sensory/regulatory protein RpfC</fullName>
        <ecNumber evidence="3">2.7.13.3</ecNumber>
    </recommendedName>
</protein>
<evidence type="ECO:0000256" key="1">
    <source>
        <dbReference type="ARBA" id="ARBA00000085"/>
    </source>
</evidence>
<evidence type="ECO:0000256" key="10">
    <source>
        <dbReference type="ARBA" id="ARBA00022840"/>
    </source>
</evidence>
<keyword evidence="12" id="KW-0902">Two-component regulatory system</keyword>
<keyword evidence="6" id="KW-0808">Transferase</keyword>
<dbReference type="InterPro" id="IPR011006">
    <property type="entry name" value="CheY-like_superfamily"/>
</dbReference>
<dbReference type="KEGG" id="paco:AACT_0643"/>
<dbReference type="InterPro" id="IPR035965">
    <property type="entry name" value="PAS-like_dom_sf"/>
</dbReference>
<dbReference type="SUPFAM" id="SSF52172">
    <property type="entry name" value="CheY-like"/>
    <property type="match status" value="1"/>
</dbReference>
<dbReference type="Pfam" id="PF08447">
    <property type="entry name" value="PAS_3"/>
    <property type="match status" value="1"/>
</dbReference>
<dbReference type="GO" id="GO:0000155">
    <property type="term" value="F:phosphorelay sensor kinase activity"/>
    <property type="evidence" value="ECO:0007669"/>
    <property type="project" value="InterPro"/>
</dbReference>
<dbReference type="Pfam" id="PF02518">
    <property type="entry name" value="HATPase_c"/>
    <property type="match status" value="1"/>
</dbReference>
<dbReference type="PRINTS" id="PR00344">
    <property type="entry name" value="BCTRLSENSOR"/>
</dbReference>
<evidence type="ECO:0000259" key="23">
    <source>
        <dbReference type="PROSITE" id="PS50894"/>
    </source>
</evidence>
<evidence type="ECO:0000259" key="20">
    <source>
        <dbReference type="PROSITE" id="PS50110"/>
    </source>
</evidence>
<dbReference type="SUPFAM" id="SSF47384">
    <property type="entry name" value="Homodimeric domain of signal transducing histidine kinase"/>
    <property type="match status" value="1"/>
</dbReference>
<dbReference type="InterPro" id="IPR005467">
    <property type="entry name" value="His_kinase_dom"/>
</dbReference>
<feature type="modified residue" description="Phosphohistidine" evidence="16">
    <location>
        <position position="946"/>
    </location>
</feature>
<keyword evidence="7 18" id="KW-0812">Transmembrane</keyword>
<dbReference type="SMART" id="SM00086">
    <property type="entry name" value="PAC"/>
    <property type="match status" value="1"/>
</dbReference>
<evidence type="ECO:0000259" key="19">
    <source>
        <dbReference type="PROSITE" id="PS50109"/>
    </source>
</evidence>
<dbReference type="RefSeq" id="WP_172124924.1">
    <property type="nucleotide sequence ID" value="NZ_CP042652.1"/>
</dbReference>
<dbReference type="FunFam" id="1.10.287.130:FF:000002">
    <property type="entry name" value="Two-component osmosensing histidine kinase"/>
    <property type="match status" value="1"/>
</dbReference>
<dbReference type="InterPro" id="IPR036097">
    <property type="entry name" value="HisK_dim/P_sf"/>
</dbReference>
<keyword evidence="5 17" id="KW-0597">Phosphoprotein</keyword>
<dbReference type="SMART" id="SM00091">
    <property type="entry name" value="PAS"/>
    <property type="match status" value="1"/>
</dbReference>
<evidence type="ECO:0000256" key="8">
    <source>
        <dbReference type="ARBA" id="ARBA00022741"/>
    </source>
</evidence>
<accession>A0A6M8EGW0</accession>
<feature type="transmembrane region" description="Helical" evidence="18">
    <location>
        <begin position="12"/>
        <end position="32"/>
    </location>
</feature>
<feature type="domain" description="PAS" evidence="21">
    <location>
        <begin position="283"/>
        <end position="334"/>
    </location>
</feature>
<comment type="catalytic activity">
    <reaction evidence="1">
        <text>ATP + protein L-histidine = ADP + protein N-phospho-L-histidine.</text>
        <dbReference type="EC" id="2.7.13.3"/>
    </reaction>
</comment>
<dbReference type="Gene3D" id="1.10.287.130">
    <property type="match status" value="1"/>
</dbReference>
<dbReference type="InterPro" id="IPR000014">
    <property type="entry name" value="PAS"/>
</dbReference>
<feature type="modified residue" description="4-aspartylphosphate" evidence="17">
    <location>
        <position position="807"/>
    </location>
</feature>
<dbReference type="Pfam" id="PF01627">
    <property type="entry name" value="Hpt"/>
    <property type="match status" value="1"/>
</dbReference>
<dbReference type="InterPro" id="IPR000700">
    <property type="entry name" value="PAS-assoc_C"/>
</dbReference>
<keyword evidence="10" id="KW-0067">ATP-binding</keyword>
<dbReference type="InterPro" id="IPR008207">
    <property type="entry name" value="Sig_transdc_His_kin_Hpt_dom"/>
</dbReference>
<dbReference type="SUPFAM" id="SSF47226">
    <property type="entry name" value="Histidine-containing phosphotransfer domain, HPT domain"/>
    <property type="match status" value="1"/>
</dbReference>
<evidence type="ECO:0000256" key="18">
    <source>
        <dbReference type="SAM" id="Phobius"/>
    </source>
</evidence>
<dbReference type="CDD" id="cd16922">
    <property type="entry name" value="HATPase_EvgS-ArcB-TorS-like"/>
    <property type="match status" value="1"/>
</dbReference>
<dbReference type="AlphaFoldDB" id="A0A6M8EGW0"/>
<gene>
    <name evidence="24" type="ORF">AACT_0643</name>
</gene>
<evidence type="ECO:0000256" key="4">
    <source>
        <dbReference type="ARBA" id="ARBA00022475"/>
    </source>
</evidence>
<comment type="subcellular location">
    <subcellularLocation>
        <location evidence="2">Cell membrane</location>
        <topology evidence="2">Multi-pass membrane protein</topology>
    </subcellularLocation>
</comment>
<evidence type="ECO:0000259" key="22">
    <source>
        <dbReference type="PROSITE" id="PS50113"/>
    </source>
</evidence>
<dbReference type="GO" id="GO:0005886">
    <property type="term" value="C:plasma membrane"/>
    <property type="evidence" value="ECO:0007669"/>
    <property type="project" value="UniProtKB-SubCell"/>
</dbReference>
<dbReference type="PROSITE" id="PS50109">
    <property type="entry name" value="HIS_KIN"/>
    <property type="match status" value="1"/>
</dbReference>
<dbReference type="Gene3D" id="3.30.565.10">
    <property type="entry name" value="Histidine kinase-like ATPase, C-terminal domain"/>
    <property type="match status" value="1"/>
</dbReference>
<evidence type="ECO:0000313" key="24">
    <source>
        <dbReference type="EMBL" id="QKE27848.1"/>
    </source>
</evidence>
<reference evidence="24 25" key="1">
    <citation type="submission" date="2019-08" db="EMBL/GenBank/DDBJ databases">
        <title>Complete genome sequence of Arcobacter acticola.</title>
        <authorList>
            <person name="Miller W."/>
        </authorList>
    </citation>
    <scope>NUCLEOTIDE SEQUENCE [LARGE SCALE GENOMIC DNA]</scope>
    <source>
        <strain evidence="24 25">KCTC 52212</strain>
    </source>
</reference>
<dbReference type="Gene3D" id="3.30.450.20">
    <property type="entry name" value="PAS domain"/>
    <property type="match status" value="1"/>
</dbReference>
<feature type="domain" description="Response regulatory" evidence="20">
    <location>
        <begin position="758"/>
        <end position="875"/>
    </location>
</feature>
<dbReference type="InterPro" id="IPR013655">
    <property type="entry name" value="PAS_fold_3"/>
</dbReference>
<keyword evidence="8" id="KW-0547">Nucleotide-binding</keyword>
<dbReference type="Gene3D" id="3.40.50.2300">
    <property type="match status" value="1"/>
</dbReference>
<dbReference type="GO" id="GO:0005524">
    <property type="term" value="F:ATP binding"/>
    <property type="evidence" value="ECO:0007669"/>
    <property type="project" value="UniProtKB-KW"/>
</dbReference>
<keyword evidence="9 24" id="KW-0418">Kinase</keyword>
<dbReference type="InterPro" id="IPR036641">
    <property type="entry name" value="HPT_dom_sf"/>
</dbReference>
<feature type="transmembrane region" description="Helical" evidence="18">
    <location>
        <begin position="216"/>
        <end position="235"/>
    </location>
</feature>
<evidence type="ECO:0000256" key="9">
    <source>
        <dbReference type="ARBA" id="ARBA00022777"/>
    </source>
</evidence>
<evidence type="ECO:0000256" key="15">
    <source>
        <dbReference type="ARBA" id="ARBA00068150"/>
    </source>
</evidence>
<dbReference type="InterPro" id="IPR001789">
    <property type="entry name" value="Sig_transdc_resp-reg_receiver"/>
</dbReference>
<dbReference type="CDD" id="cd00082">
    <property type="entry name" value="HisKA"/>
    <property type="match status" value="1"/>
</dbReference>
<keyword evidence="13 18" id="KW-0472">Membrane</keyword>
<dbReference type="PANTHER" id="PTHR45339">
    <property type="entry name" value="HYBRID SIGNAL TRANSDUCTION HISTIDINE KINASE J"/>
    <property type="match status" value="1"/>
</dbReference>
<dbReference type="SMART" id="SM00388">
    <property type="entry name" value="HisKA"/>
    <property type="match status" value="1"/>
</dbReference>
<sequence length="997" mass="114645">MIKYIYKTITNPIIGPVVVSSVILSLLVMFYLPTLSLQNQKDKVVLESLTLIDHLKIFRTYYNEAIVKKLKSKTDIAIDYNHEIASNTLPLPATVIYNLSERLNNERGITVNFFSDYPFPNRQKRVLDGHQKESLSFLRENPSETFVKEDYIDNKKVLRVSVSDVLTSQECLNCHNHRIDTPKNDWKLGEVRGAFEVIMPLEEQFLLNPIQIKASIAFMLFVIASFILHYTILFLRREKEIKFQTALLEEEVSKRTKDLNSSNLLLLEYKKAVDASAIVSKSDLRGTITYVNDTFCEISGYTKEELISKPHNIVRHPDMPKEFFKNLWDTIKAKKVFKGILKNKNRNGESYYVASTIVPILDDNGDIIEYLSLRYDITELVDAKEKAEIAQKAKSTFLANMSHEIRTPLNAIIGFSDILCESNINIEEKEHAKIISRSAKSLLNIINDVLDISKMENGKFELEEAEFSLFNLTEHITELFSVNIKDKNIKFIYTFDPLLPELILSDSYRIQQVLSNLISNAIKFTPENGKVYFEIKVIEKNDKNVKINFIIKDTGIGISKEQEEFIFKPFSQADSGITRKFGGTGLGLAICNDIVTMLKSKIQIKSELNKGSEFSFIVDFKIGNSIDENIKRTDINFAISEHFDDEDNIKSIVKNYLEKIGLVFEFPEALSKKIDIFFCFAMQDLLIELVEFKKYNFDSKIVYIGDKYSLNKAVLSYIDYYVDLPIYGSKIYNIIAENSKINRNVLNKSSNFENLKGTILVAEDNPNNQKLIEILLSKIGLQSLIVSDGQQAIDMYKKRKFDLILMDINMPIIDGIKATKIIREIQNEYYKIPIIALTANSIAGDKEKYLSSGMDDYLSKPIDFDKLVNIIKKYLQNNEKKLNYIEKNITPEKKFSKNIIKERLFLDDLTIDMLLDNFFLTLDNDLEKLQKAIDSKNCDEISKMAHYIKGSCSNLGMDDCAFILEKIEKESKDFKYDFSLKELIGLFNKIKKDLKGN</sequence>
<evidence type="ECO:0000256" key="12">
    <source>
        <dbReference type="ARBA" id="ARBA00023012"/>
    </source>
</evidence>
<evidence type="ECO:0000256" key="17">
    <source>
        <dbReference type="PROSITE-ProRule" id="PRU00169"/>
    </source>
</evidence>
<dbReference type="PANTHER" id="PTHR45339:SF1">
    <property type="entry name" value="HYBRID SIGNAL TRANSDUCTION HISTIDINE KINASE J"/>
    <property type="match status" value="1"/>
</dbReference>
<dbReference type="InterPro" id="IPR003594">
    <property type="entry name" value="HATPase_dom"/>
</dbReference>
<evidence type="ECO:0000256" key="14">
    <source>
        <dbReference type="ARBA" id="ARBA00064003"/>
    </source>
</evidence>
<dbReference type="SMART" id="SM00387">
    <property type="entry name" value="HATPase_c"/>
    <property type="match status" value="1"/>
</dbReference>
<dbReference type="PROSITE" id="PS50110">
    <property type="entry name" value="RESPONSE_REGULATORY"/>
    <property type="match status" value="1"/>
</dbReference>
<dbReference type="PROSITE" id="PS50894">
    <property type="entry name" value="HPT"/>
    <property type="match status" value="1"/>
</dbReference>
<feature type="domain" description="Histidine kinase" evidence="19">
    <location>
        <begin position="400"/>
        <end position="622"/>
    </location>
</feature>
<evidence type="ECO:0000256" key="3">
    <source>
        <dbReference type="ARBA" id="ARBA00012438"/>
    </source>
</evidence>
<dbReference type="InterPro" id="IPR021796">
    <property type="entry name" value="Tll0287-like_dom"/>
</dbReference>
<dbReference type="Pfam" id="PF11845">
    <property type="entry name" value="Tll0287-like"/>
    <property type="match status" value="1"/>
</dbReference>
<dbReference type="NCBIfam" id="TIGR00229">
    <property type="entry name" value="sensory_box"/>
    <property type="match status" value="1"/>
</dbReference>
<dbReference type="CDD" id="cd00130">
    <property type="entry name" value="PAS"/>
    <property type="match status" value="1"/>
</dbReference>
<dbReference type="InterPro" id="IPR003661">
    <property type="entry name" value="HisK_dim/P_dom"/>
</dbReference>
<dbReference type="PROSITE" id="PS50113">
    <property type="entry name" value="PAC"/>
    <property type="match status" value="1"/>
</dbReference>
<dbReference type="SUPFAM" id="SSF55874">
    <property type="entry name" value="ATPase domain of HSP90 chaperone/DNA topoisomerase II/histidine kinase"/>
    <property type="match status" value="1"/>
</dbReference>
<dbReference type="PROSITE" id="PS50112">
    <property type="entry name" value="PAS"/>
    <property type="match status" value="1"/>
</dbReference>
<evidence type="ECO:0000313" key="25">
    <source>
        <dbReference type="Proteomes" id="UP000503483"/>
    </source>
</evidence>
<evidence type="ECO:0000256" key="16">
    <source>
        <dbReference type="PROSITE-ProRule" id="PRU00110"/>
    </source>
</evidence>
<organism evidence="24 25">
    <name type="scientific">Arcobacter acticola</name>
    <dbReference type="NCBI Taxonomy" id="1849015"/>
    <lineage>
        <taxon>Bacteria</taxon>
        <taxon>Pseudomonadati</taxon>
        <taxon>Campylobacterota</taxon>
        <taxon>Epsilonproteobacteria</taxon>
        <taxon>Campylobacterales</taxon>
        <taxon>Arcobacteraceae</taxon>
        <taxon>Arcobacter</taxon>
    </lineage>
</organism>
<keyword evidence="25" id="KW-1185">Reference proteome</keyword>
<dbReference type="Gene3D" id="1.20.120.160">
    <property type="entry name" value="HPT domain"/>
    <property type="match status" value="1"/>
</dbReference>
<evidence type="ECO:0000256" key="7">
    <source>
        <dbReference type="ARBA" id="ARBA00022692"/>
    </source>
</evidence>
<feature type="domain" description="PAC" evidence="22">
    <location>
        <begin position="335"/>
        <end position="389"/>
    </location>
</feature>
<dbReference type="FunFam" id="3.30.565.10:FF:000010">
    <property type="entry name" value="Sensor histidine kinase RcsC"/>
    <property type="match status" value="1"/>
</dbReference>
<keyword evidence="4" id="KW-1003">Cell membrane</keyword>